<evidence type="ECO:0000313" key="2">
    <source>
        <dbReference type="EMBL" id="EEW52486.1"/>
    </source>
</evidence>
<keyword evidence="3" id="KW-1185">Reference proteome</keyword>
<organism evidence="2 3">
    <name type="scientific">Lactobacillus iners DSM 13335</name>
    <dbReference type="NCBI Taxonomy" id="525328"/>
    <lineage>
        <taxon>Bacteria</taxon>
        <taxon>Bacillati</taxon>
        <taxon>Bacillota</taxon>
        <taxon>Bacilli</taxon>
        <taxon>Lactobacillales</taxon>
        <taxon>Lactobacillaceae</taxon>
        <taxon>Lactobacillus</taxon>
    </lineage>
</organism>
<keyword evidence="1" id="KW-0472">Membrane</keyword>
<evidence type="ECO:0000313" key="3">
    <source>
        <dbReference type="Proteomes" id="UP000004115"/>
    </source>
</evidence>
<feature type="transmembrane region" description="Helical" evidence="1">
    <location>
        <begin position="232"/>
        <end position="253"/>
    </location>
</feature>
<evidence type="ECO:0008006" key="4">
    <source>
        <dbReference type="Google" id="ProtNLM"/>
    </source>
</evidence>
<sequence>MRGFLKLNNMKKFLLIVTIFLAFVGLAFTISIKQSQNADIILTNNGLSSSYCVYQPNLKLKIRKLLQYLDKNCKSSKLQVQLKSKYDTDEILVWANYNIKGQPVIGDNARYFNKAEFQGNVTFAVISAHTPVANIVTSQNNRYLKYEGQYISIIGQLKANDQSEIQQSAYYLTTGIQQQTGNNTLNNYKIIVDGLNKKQAKKVGHFLKAKAIWVNFAQTYNLKHRINPTKKLVFGIICILFIWGISAMIAYNCHFNRRDLAITKGKHSMIVNILQFNIINFIMICIIYFIVPMVWFYSNSSAVLKLFIFIFIIQSAIYDGIIFFRPKRRQ</sequence>
<gene>
    <name evidence="2" type="ORF">HMPREF0520_0117</name>
</gene>
<feature type="transmembrane region" description="Helical" evidence="1">
    <location>
        <begin position="303"/>
        <end position="324"/>
    </location>
</feature>
<dbReference type="PATRIC" id="fig|525328.13.peg.207"/>
<feature type="transmembrane region" description="Helical" evidence="1">
    <location>
        <begin position="274"/>
        <end position="297"/>
    </location>
</feature>
<keyword evidence="1" id="KW-0812">Transmembrane</keyword>
<reference evidence="2 3" key="1">
    <citation type="submission" date="2009-09" db="EMBL/GenBank/DDBJ databases">
        <authorList>
            <person name="Qin X."/>
            <person name="Bachman B."/>
            <person name="Battles P."/>
            <person name="Bell A."/>
            <person name="Bess C."/>
            <person name="Bickham C."/>
            <person name="Chaboub L."/>
            <person name="Chen D."/>
            <person name="Coyle M."/>
            <person name="Deiros D.R."/>
            <person name="Dinh H."/>
            <person name="Forbes L."/>
            <person name="Fowler G."/>
            <person name="Francisco L."/>
            <person name="Fu Q."/>
            <person name="Gubbala S."/>
            <person name="Hale W."/>
            <person name="Han Y."/>
            <person name="Hemphill L."/>
            <person name="Highlander S.K."/>
            <person name="Hirani K."/>
            <person name="Hogues M."/>
            <person name="Jackson L."/>
            <person name="Jakkamsetti A."/>
            <person name="Javaid M."/>
            <person name="Jiang H."/>
            <person name="Korchina V."/>
            <person name="Kovar C."/>
            <person name="Lara F."/>
            <person name="Lee S."/>
            <person name="Mata R."/>
            <person name="Mathew T."/>
            <person name="Moen C."/>
            <person name="Morales K."/>
            <person name="Munidasa M."/>
            <person name="Nazareth L."/>
            <person name="Ngo R."/>
            <person name="Nguyen L."/>
            <person name="Okwuonu G."/>
            <person name="Ongeri F."/>
            <person name="Patil S."/>
            <person name="Petrosino J."/>
            <person name="Pham C."/>
            <person name="Pham P."/>
            <person name="Pu L.-L."/>
            <person name="Puazo M."/>
            <person name="Raj R."/>
            <person name="Reid J."/>
            <person name="Rouhana J."/>
            <person name="Saada N."/>
            <person name="Shang Y."/>
            <person name="Simmons D."/>
            <person name="Thornton R."/>
            <person name="Warren J."/>
            <person name="Weissenberger G."/>
            <person name="Zhang J."/>
            <person name="Zhang L."/>
            <person name="Zhou C."/>
            <person name="Zhu D."/>
            <person name="Muzny D."/>
            <person name="Worley K."/>
            <person name="Gibbs R."/>
        </authorList>
    </citation>
    <scope>NUCLEOTIDE SEQUENCE [LARGE SCALE GENOMIC DNA]</scope>
    <source>
        <strain evidence="2 3">DSM 13335</strain>
    </source>
</reference>
<comment type="caution">
    <text evidence="2">The sequence shown here is derived from an EMBL/GenBank/DDBJ whole genome shotgun (WGS) entry which is preliminary data.</text>
</comment>
<dbReference type="AlphaFoldDB" id="C8PAJ7"/>
<dbReference type="Proteomes" id="UP000004115">
    <property type="component" value="Unassembled WGS sequence"/>
</dbReference>
<dbReference type="HOGENOM" id="CLU_073814_0_0_9"/>
<proteinExistence type="predicted"/>
<evidence type="ECO:0000256" key="1">
    <source>
        <dbReference type="SAM" id="Phobius"/>
    </source>
</evidence>
<dbReference type="EMBL" id="ACLN01000003">
    <property type="protein sequence ID" value="EEW52486.1"/>
    <property type="molecule type" value="Genomic_DNA"/>
</dbReference>
<accession>C8PAJ7</accession>
<name>C8PAJ7_9LACO</name>
<keyword evidence="1" id="KW-1133">Transmembrane helix</keyword>
<protein>
    <recommendedName>
        <fullName evidence="4">MacB-like periplasmic core domain-containing protein</fullName>
    </recommendedName>
</protein>